<accession>A0A165R9R9</accession>
<sequence length="255" mass="28290">MHPFLPEHVFQDNLNPNGYSHHRDVHAQDGIHGEPLPVSYAATLHPSMHTMGSSYAFAPQHPAAPAVSDDHYGQQYGFTSHISCGMVVTQPSPTSRNERYGDWQTGQPELYAPTTFTQSQSYHAHHQAPSPGTVYFAHGDDSQYPPTQPLPIHPAPITYCAWDGGSCGAPLDDVSPAGIARHLRTCHFRGNWQPRSRGRCCWGAGCRGDEMNYESMGKHVAQVHLQTTKRQCQRCGGTFARNDALLRHLREHCES</sequence>
<evidence type="ECO:0000256" key="1">
    <source>
        <dbReference type="PROSITE-ProRule" id="PRU00042"/>
    </source>
</evidence>
<reference evidence="3 4" key="1">
    <citation type="journal article" date="2016" name="Mol. Biol. Evol.">
        <title>Comparative Genomics of Early-Diverging Mushroom-Forming Fungi Provides Insights into the Origins of Lignocellulose Decay Capabilities.</title>
        <authorList>
            <person name="Nagy L.G."/>
            <person name="Riley R."/>
            <person name="Tritt A."/>
            <person name="Adam C."/>
            <person name="Daum C."/>
            <person name="Floudas D."/>
            <person name="Sun H."/>
            <person name="Yadav J.S."/>
            <person name="Pangilinan J."/>
            <person name="Larsson K.H."/>
            <person name="Matsuura K."/>
            <person name="Barry K."/>
            <person name="Labutti K."/>
            <person name="Kuo R."/>
            <person name="Ohm R.A."/>
            <person name="Bhattacharya S.S."/>
            <person name="Shirouzu T."/>
            <person name="Yoshinaga Y."/>
            <person name="Martin F.M."/>
            <person name="Grigoriev I.V."/>
            <person name="Hibbett D.S."/>
        </authorList>
    </citation>
    <scope>NUCLEOTIDE SEQUENCE [LARGE SCALE GENOMIC DNA]</scope>
    <source>
        <strain evidence="3 4">L-15889</strain>
    </source>
</reference>
<dbReference type="EMBL" id="KV429051">
    <property type="protein sequence ID" value="KZT70484.1"/>
    <property type="molecule type" value="Genomic_DNA"/>
</dbReference>
<protein>
    <recommendedName>
        <fullName evidence="2">C2H2-type domain-containing protein</fullName>
    </recommendedName>
</protein>
<dbReference type="InterPro" id="IPR013087">
    <property type="entry name" value="Znf_C2H2_type"/>
</dbReference>
<keyword evidence="1" id="KW-0862">Zinc</keyword>
<evidence type="ECO:0000313" key="3">
    <source>
        <dbReference type="EMBL" id="KZT70484.1"/>
    </source>
</evidence>
<name>A0A165R9R9_9APHY</name>
<proteinExistence type="predicted"/>
<feature type="domain" description="C2H2-type" evidence="2">
    <location>
        <begin position="230"/>
        <end position="255"/>
    </location>
</feature>
<keyword evidence="1" id="KW-0863">Zinc-finger</keyword>
<keyword evidence="1" id="KW-0479">Metal-binding</keyword>
<evidence type="ECO:0000259" key="2">
    <source>
        <dbReference type="PROSITE" id="PS50157"/>
    </source>
</evidence>
<dbReference type="Proteomes" id="UP000076727">
    <property type="component" value="Unassembled WGS sequence"/>
</dbReference>
<organism evidence="3 4">
    <name type="scientific">Daedalea quercina L-15889</name>
    <dbReference type="NCBI Taxonomy" id="1314783"/>
    <lineage>
        <taxon>Eukaryota</taxon>
        <taxon>Fungi</taxon>
        <taxon>Dikarya</taxon>
        <taxon>Basidiomycota</taxon>
        <taxon>Agaricomycotina</taxon>
        <taxon>Agaricomycetes</taxon>
        <taxon>Polyporales</taxon>
        <taxon>Fomitopsis</taxon>
    </lineage>
</organism>
<dbReference type="STRING" id="1314783.A0A165R9R9"/>
<dbReference type="PROSITE" id="PS00028">
    <property type="entry name" value="ZINC_FINGER_C2H2_1"/>
    <property type="match status" value="1"/>
</dbReference>
<gene>
    <name evidence="3" type="ORF">DAEQUDRAFT_756368</name>
</gene>
<evidence type="ECO:0000313" key="4">
    <source>
        <dbReference type="Proteomes" id="UP000076727"/>
    </source>
</evidence>
<dbReference type="OrthoDB" id="2801792at2759"/>
<dbReference type="PROSITE" id="PS50157">
    <property type="entry name" value="ZINC_FINGER_C2H2_2"/>
    <property type="match status" value="1"/>
</dbReference>
<keyword evidence="4" id="KW-1185">Reference proteome</keyword>
<dbReference type="GO" id="GO:0008270">
    <property type="term" value="F:zinc ion binding"/>
    <property type="evidence" value="ECO:0007669"/>
    <property type="project" value="UniProtKB-KW"/>
</dbReference>
<dbReference type="AlphaFoldDB" id="A0A165R9R9"/>